<comment type="subcellular location">
    <subcellularLocation>
        <location evidence="1">Membrane</location>
        <topology evidence="1">Multi-pass membrane protein</topology>
    </subcellularLocation>
</comment>
<organism evidence="8 9">
    <name type="scientific">Protopolystoma xenopodis</name>
    <dbReference type="NCBI Taxonomy" id="117903"/>
    <lineage>
        <taxon>Eukaryota</taxon>
        <taxon>Metazoa</taxon>
        <taxon>Spiralia</taxon>
        <taxon>Lophotrochozoa</taxon>
        <taxon>Platyhelminthes</taxon>
        <taxon>Monogenea</taxon>
        <taxon>Polyopisthocotylea</taxon>
        <taxon>Polystomatidea</taxon>
        <taxon>Polystomatidae</taxon>
        <taxon>Protopolystoma</taxon>
    </lineage>
</organism>
<dbReference type="GO" id="GO:0046872">
    <property type="term" value="F:metal ion binding"/>
    <property type="evidence" value="ECO:0007669"/>
    <property type="project" value="UniProtKB-KW"/>
</dbReference>
<dbReference type="GO" id="GO:0140358">
    <property type="term" value="F:P-type transmembrane transporter activity"/>
    <property type="evidence" value="ECO:0007669"/>
    <property type="project" value="InterPro"/>
</dbReference>
<evidence type="ECO:0000256" key="6">
    <source>
        <dbReference type="ARBA" id="ARBA00022842"/>
    </source>
</evidence>
<keyword evidence="9" id="KW-1185">Reference proteome</keyword>
<sequence>MQLPRDFHSVLLEYTREGYRVLALAWRPLHSPFTRVLRLPRDRVERQLRFLGLLVMENRLKPESARVINILRRANIRPVMVTGMLK</sequence>
<dbReference type="InterPro" id="IPR023214">
    <property type="entry name" value="HAD_sf"/>
</dbReference>
<dbReference type="PANTHER" id="PTHR45630:SF8">
    <property type="entry name" value="CATION-TRANSPORTING ATPASE"/>
    <property type="match status" value="1"/>
</dbReference>
<evidence type="ECO:0000313" key="8">
    <source>
        <dbReference type="EMBL" id="VEL25069.1"/>
    </source>
</evidence>
<dbReference type="PANTHER" id="PTHR45630">
    <property type="entry name" value="CATION-TRANSPORTING ATPASE-RELATED"/>
    <property type="match status" value="1"/>
</dbReference>
<keyword evidence="6" id="KW-0460">Magnesium</keyword>
<evidence type="ECO:0000256" key="7">
    <source>
        <dbReference type="ARBA" id="ARBA00022967"/>
    </source>
</evidence>
<dbReference type="GO" id="GO:0006874">
    <property type="term" value="P:intracellular calcium ion homeostasis"/>
    <property type="evidence" value="ECO:0007669"/>
    <property type="project" value="TreeGrafter"/>
</dbReference>
<evidence type="ECO:0000256" key="3">
    <source>
        <dbReference type="ARBA" id="ARBA00022723"/>
    </source>
</evidence>
<evidence type="ECO:0000256" key="5">
    <source>
        <dbReference type="ARBA" id="ARBA00022840"/>
    </source>
</evidence>
<name>A0A448X0X9_9PLAT</name>
<dbReference type="GO" id="GO:0016020">
    <property type="term" value="C:membrane"/>
    <property type="evidence" value="ECO:0007669"/>
    <property type="project" value="UniProtKB-SubCell"/>
</dbReference>
<dbReference type="Gene3D" id="3.40.50.1000">
    <property type="entry name" value="HAD superfamily/HAD-like"/>
    <property type="match status" value="1"/>
</dbReference>
<comment type="caution">
    <text evidence="8">The sequence shown here is derived from an EMBL/GenBank/DDBJ whole genome shotgun (WGS) entry which is preliminary data.</text>
</comment>
<gene>
    <name evidence="8" type="ORF">PXEA_LOCUS18509</name>
</gene>
<reference evidence="8" key="1">
    <citation type="submission" date="2018-11" db="EMBL/GenBank/DDBJ databases">
        <authorList>
            <consortium name="Pathogen Informatics"/>
        </authorList>
    </citation>
    <scope>NUCLEOTIDE SEQUENCE</scope>
</reference>
<dbReference type="InterPro" id="IPR023299">
    <property type="entry name" value="ATPase_P-typ_cyto_dom_N"/>
</dbReference>
<keyword evidence="3" id="KW-0479">Metal-binding</keyword>
<evidence type="ECO:0000256" key="2">
    <source>
        <dbReference type="ARBA" id="ARBA00022553"/>
    </source>
</evidence>
<dbReference type="EMBL" id="CAAALY010071470">
    <property type="protein sequence ID" value="VEL25069.1"/>
    <property type="molecule type" value="Genomic_DNA"/>
</dbReference>
<dbReference type="AlphaFoldDB" id="A0A448X0X9"/>
<keyword evidence="4" id="KW-0547">Nucleotide-binding</keyword>
<keyword evidence="2" id="KW-0597">Phosphoprotein</keyword>
<dbReference type="GO" id="GO:0019829">
    <property type="term" value="F:ATPase-coupled monoatomic cation transmembrane transporter activity"/>
    <property type="evidence" value="ECO:0007669"/>
    <property type="project" value="TreeGrafter"/>
</dbReference>
<dbReference type="OrthoDB" id="48943at2759"/>
<accession>A0A448X0X9</accession>
<evidence type="ECO:0000256" key="4">
    <source>
        <dbReference type="ARBA" id="ARBA00022741"/>
    </source>
</evidence>
<dbReference type="Gene3D" id="3.40.1110.10">
    <property type="entry name" value="Calcium-transporting ATPase, cytoplasmic domain N"/>
    <property type="match status" value="1"/>
</dbReference>
<dbReference type="Pfam" id="PF13246">
    <property type="entry name" value="Cation_ATPase"/>
    <property type="match status" value="1"/>
</dbReference>
<dbReference type="SUPFAM" id="SSF81660">
    <property type="entry name" value="Metal cation-transporting ATPase, ATP-binding domain N"/>
    <property type="match status" value="1"/>
</dbReference>
<proteinExistence type="predicted"/>
<dbReference type="InterPro" id="IPR006544">
    <property type="entry name" value="P-type_TPase_V"/>
</dbReference>
<keyword evidence="7" id="KW-1278">Translocase</keyword>
<dbReference type="GO" id="GO:0005524">
    <property type="term" value="F:ATP binding"/>
    <property type="evidence" value="ECO:0007669"/>
    <property type="project" value="UniProtKB-KW"/>
</dbReference>
<evidence type="ECO:0000256" key="1">
    <source>
        <dbReference type="ARBA" id="ARBA00004141"/>
    </source>
</evidence>
<evidence type="ECO:0000313" key="9">
    <source>
        <dbReference type="Proteomes" id="UP000784294"/>
    </source>
</evidence>
<protein>
    <submittedName>
        <fullName evidence="8">Uncharacterized protein</fullName>
    </submittedName>
</protein>
<keyword evidence="5" id="KW-0067">ATP-binding</keyword>
<dbReference type="Proteomes" id="UP000784294">
    <property type="component" value="Unassembled WGS sequence"/>
</dbReference>
<dbReference type="GO" id="GO:0015203">
    <property type="term" value="F:polyamine transmembrane transporter activity"/>
    <property type="evidence" value="ECO:0007669"/>
    <property type="project" value="TreeGrafter"/>
</dbReference>